<keyword evidence="2" id="KW-0472">Membrane</keyword>
<feature type="transmembrane region" description="Helical" evidence="2">
    <location>
        <begin position="20"/>
        <end position="40"/>
    </location>
</feature>
<feature type="transmembrane region" description="Helical" evidence="2">
    <location>
        <begin position="397"/>
        <end position="415"/>
    </location>
</feature>
<feature type="transmembrane region" description="Helical" evidence="2">
    <location>
        <begin position="138"/>
        <end position="160"/>
    </location>
</feature>
<feature type="transmembrane region" description="Helical" evidence="2">
    <location>
        <begin position="258"/>
        <end position="281"/>
    </location>
</feature>
<dbReference type="Proteomes" id="UP000253782">
    <property type="component" value="Unassembled WGS sequence"/>
</dbReference>
<accession>A0A369UIW4</accession>
<dbReference type="OrthoDB" id="9780160at2"/>
<protein>
    <submittedName>
        <fullName evidence="3">Multidrug transporter MatE</fullName>
    </submittedName>
</protein>
<gene>
    <name evidence="3" type="ORF">DVJ77_17260</name>
</gene>
<evidence type="ECO:0000313" key="3">
    <source>
        <dbReference type="EMBL" id="RDD80447.1"/>
    </source>
</evidence>
<dbReference type="GO" id="GO:0005886">
    <property type="term" value="C:plasma membrane"/>
    <property type="evidence" value="ECO:0007669"/>
    <property type="project" value="TreeGrafter"/>
</dbReference>
<feature type="transmembrane region" description="Helical" evidence="2">
    <location>
        <begin position="167"/>
        <end position="188"/>
    </location>
</feature>
<evidence type="ECO:0000313" key="4">
    <source>
        <dbReference type="Proteomes" id="UP000253782"/>
    </source>
</evidence>
<dbReference type="PANTHER" id="PTHR43298">
    <property type="entry name" value="MULTIDRUG RESISTANCE PROTEIN NORM-RELATED"/>
    <property type="match status" value="1"/>
</dbReference>
<feature type="transmembrane region" description="Helical" evidence="2">
    <location>
        <begin position="331"/>
        <end position="352"/>
    </location>
</feature>
<dbReference type="GO" id="GO:0015297">
    <property type="term" value="F:antiporter activity"/>
    <property type="evidence" value="ECO:0007669"/>
    <property type="project" value="InterPro"/>
</dbReference>
<proteinExistence type="predicted"/>
<dbReference type="AlphaFoldDB" id="A0A369UIW4"/>
<evidence type="ECO:0000256" key="1">
    <source>
        <dbReference type="ARBA" id="ARBA00022448"/>
    </source>
</evidence>
<keyword evidence="4" id="KW-1185">Reference proteome</keyword>
<dbReference type="InterPro" id="IPR002528">
    <property type="entry name" value="MATE_fam"/>
</dbReference>
<feature type="transmembrane region" description="Helical" evidence="2">
    <location>
        <begin position="93"/>
        <end position="118"/>
    </location>
</feature>
<feature type="transmembrane region" description="Helical" evidence="2">
    <location>
        <begin position="427"/>
        <end position="448"/>
    </location>
</feature>
<dbReference type="Pfam" id="PF01554">
    <property type="entry name" value="MatE"/>
    <property type="match status" value="2"/>
</dbReference>
<feature type="transmembrane region" description="Helical" evidence="2">
    <location>
        <begin position="60"/>
        <end position="81"/>
    </location>
</feature>
<organism evidence="3 4">
    <name type="scientific">Dyella tabacisoli</name>
    <dbReference type="NCBI Taxonomy" id="2282381"/>
    <lineage>
        <taxon>Bacteria</taxon>
        <taxon>Pseudomonadati</taxon>
        <taxon>Pseudomonadota</taxon>
        <taxon>Gammaproteobacteria</taxon>
        <taxon>Lysobacterales</taxon>
        <taxon>Rhodanobacteraceae</taxon>
        <taxon>Dyella</taxon>
    </lineage>
</organism>
<keyword evidence="2" id="KW-1133">Transmembrane helix</keyword>
<reference evidence="3 4" key="1">
    <citation type="submission" date="2018-07" db="EMBL/GenBank/DDBJ databases">
        <title>Dyella tabacisoli L4-6T, whole genome shotgun sequence.</title>
        <authorList>
            <person name="Zhou X.-K."/>
            <person name="Li W.-J."/>
            <person name="Duan Y.-Q."/>
        </authorList>
    </citation>
    <scope>NUCLEOTIDE SEQUENCE [LARGE SCALE GENOMIC DNA]</scope>
    <source>
        <strain evidence="3 4">L4-6</strain>
    </source>
</reference>
<dbReference type="InterPro" id="IPR050222">
    <property type="entry name" value="MATE_MdtK"/>
</dbReference>
<dbReference type="GO" id="GO:0042910">
    <property type="term" value="F:xenobiotic transmembrane transporter activity"/>
    <property type="evidence" value="ECO:0007669"/>
    <property type="project" value="InterPro"/>
</dbReference>
<feature type="transmembrane region" description="Helical" evidence="2">
    <location>
        <begin position="372"/>
        <end position="390"/>
    </location>
</feature>
<keyword evidence="1" id="KW-0813">Transport</keyword>
<name>A0A369UIW4_9GAMM</name>
<feature type="transmembrane region" description="Helical" evidence="2">
    <location>
        <begin position="200"/>
        <end position="219"/>
    </location>
</feature>
<evidence type="ECO:0000256" key="2">
    <source>
        <dbReference type="SAM" id="Phobius"/>
    </source>
</evidence>
<feature type="transmembrane region" description="Helical" evidence="2">
    <location>
        <begin position="287"/>
        <end position="311"/>
    </location>
</feature>
<dbReference type="EMBL" id="QQAH01000017">
    <property type="protein sequence ID" value="RDD80447.1"/>
    <property type="molecule type" value="Genomic_DNA"/>
</dbReference>
<keyword evidence="2" id="KW-0812">Transmembrane</keyword>
<sequence>MDTALKSNDGATYFQVGRKVLSVSAPLMGAMLGNLIMMLVDRICLARYSTDTLEASGPAIHTAMAIVTFFTGFAGFSRSCVAQAFGRSGQRQAAYQAALGILVGAALALILCLMAPLIEWIPSLSNRPPAITRLESQFLFWSAFFGAAMTLNMALSAYFSGIGRTRVTLVVGLIGQAVVIFMIVGLVFGKYGLPELGMRGSAIGTLIGTLTMTVCYVACMPREVWRDLGGLLFRRGRHIGGELIPRVRKGLAIGSSTGLTNLGSAAFVWIVAGLGAAGLAANNVNLTVNYLGGVPLIGLGIGCGVLCGNAIGEGDYPQVTRILFVTMGIELSYLAVISFLQIVTPLFLLNPFGLIDKGEEIQRVSVATVRVLWLYSLAFAFSMTGGMVLESFGLTRFLFLTRIVLMWAISIPTTYVLMTGHIGDASFLPTCWAVGSIFEGVIGAMYFWRIRMAVRHRQNGILLAQEAAL</sequence>
<dbReference type="PANTHER" id="PTHR43298:SF2">
    <property type="entry name" value="FMN_FAD EXPORTER YEEO-RELATED"/>
    <property type="match status" value="1"/>
</dbReference>
<comment type="caution">
    <text evidence="3">The sequence shown here is derived from an EMBL/GenBank/DDBJ whole genome shotgun (WGS) entry which is preliminary data.</text>
</comment>